<feature type="transmembrane region" description="Helical" evidence="2">
    <location>
        <begin position="69"/>
        <end position="88"/>
    </location>
</feature>
<gene>
    <name evidence="3" type="ORF">bsdE14_32910</name>
</gene>
<evidence type="ECO:0000256" key="1">
    <source>
        <dbReference type="ARBA" id="ARBA00004651"/>
    </source>
</evidence>
<dbReference type="Gene3D" id="1.20.1250.20">
    <property type="entry name" value="MFS general substrate transporter like domains"/>
    <property type="match status" value="1"/>
</dbReference>
<feature type="transmembrane region" description="Helical" evidence="2">
    <location>
        <begin position="269"/>
        <end position="288"/>
    </location>
</feature>
<feature type="transmembrane region" description="Helical" evidence="2">
    <location>
        <begin position="133"/>
        <end position="153"/>
    </location>
</feature>
<evidence type="ECO:0000313" key="4">
    <source>
        <dbReference type="Proteomes" id="UP001208567"/>
    </source>
</evidence>
<feature type="transmembrane region" description="Helical" evidence="2">
    <location>
        <begin position="94"/>
        <end position="113"/>
    </location>
</feature>
<feature type="transmembrane region" description="Helical" evidence="2">
    <location>
        <begin position="243"/>
        <end position="262"/>
    </location>
</feature>
<comment type="subcellular location">
    <subcellularLocation>
        <location evidence="1">Cell membrane</location>
        <topology evidence="1">Multi-pass membrane protein</topology>
    </subcellularLocation>
</comment>
<feature type="transmembrane region" description="Helical" evidence="2">
    <location>
        <begin position="204"/>
        <end position="231"/>
    </location>
</feature>
<evidence type="ECO:0000256" key="2">
    <source>
        <dbReference type="SAM" id="Phobius"/>
    </source>
</evidence>
<keyword evidence="2" id="KW-0812">Transmembrane</keyword>
<protein>
    <submittedName>
        <fullName evidence="3">MFS transporter</fullName>
    </submittedName>
</protein>
<dbReference type="SUPFAM" id="SSF103473">
    <property type="entry name" value="MFS general substrate transporter"/>
    <property type="match status" value="1"/>
</dbReference>
<organism evidence="3 4">
    <name type="scientific">Clostridium omnivorum</name>
    <dbReference type="NCBI Taxonomy" id="1604902"/>
    <lineage>
        <taxon>Bacteria</taxon>
        <taxon>Bacillati</taxon>
        <taxon>Bacillota</taxon>
        <taxon>Clostridia</taxon>
        <taxon>Eubacteriales</taxon>
        <taxon>Clostridiaceae</taxon>
        <taxon>Clostridium</taxon>
    </lineage>
</organism>
<dbReference type="InterPro" id="IPR052528">
    <property type="entry name" value="Sugar_transport-like"/>
</dbReference>
<reference evidence="3 4" key="1">
    <citation type="journal article" date="2024" name="Int. J. Syst. Evol. Microbiol.">
        <title>Clostridium omnivorum sp. nov., isolated from anoxic soil under the treatment of reductive soil disinfestation.</title>
        <authorList>
            <person name="Ueki A."/>
            <person name="Tonouchi A."/>
            <person name="Kaku N."/>
            <person name="Honma S."/>
            <person name="Ueki K."/>
        </authorList>
    </citation>
    <scope>NUCLEOTIDE SEQUENCE [LARGE SCALE GENOMIC DNA]</scope>
    <source>
        <strain evidence="3 4">E14</strain>
    </source>
</reference>
<feature type="transmembrane region" description="Helical" evidence="2">
    <location>
        <begin position="364"/>
        <end position="382"/>
    </location>
</feature>
<dbReference type="Proteomes" id="UP001208567">
    <property type="component" value="Unassembled WGS sequence"/>
</dbReference>
<dbReference type="PANTHER" id="PTHR23526:SF2">
    <property type="entry name" value="MAJOR FACILITATOR SUPERFAMILY (MFS) PROFILE DOMAIN-CONTAINING PROTEIN"/>
    <property type="match status" value="1"/>
</dbReference>
<evidence type="ECO:0000313" key="3">
    <source>
        <dbReference type="EMBL" id="GLC31881.1"/>
    </source>
</evidence>
<keyword evidence="4" id="KW-1185">Reference proteome</keyword>
<comment type="caution">
    <text evidence="3">The sequence shown here is derived from an EMBL/GenBank/DDBJ whole genome shotgun (WGS) entry which is preliminary data.</text>
</comment>
<name>A0ABQ5N9V5_9CLOT</name>
<accession>A0ABQ5N9V5</accession>
<feature type="transmembrane region" description="Helical" evidence="2">
    <location>
        <begin position="7"/>
        <end position="31"/>
    </location>
</feature>
<keyword evidence="2" id="KW-0472">Membrane</keyword>
<feature type="transmembrane region" description="Helical" evidence="2">
    <location>
        <begin position="37"/>
        <end position="62"/>
    </location>
</feature>
<feature type="transmembrane region" description="Helical" evidence="2">
    <location>
        <begin position="294"/>
        <end position="317"/>
    </location>
</feature>
<dbReference type="InterPro" id="IPR011701">
    <property type="entry name" value="MFS"/>
</dbReference>
<proteinExistence type="predicted"/>
<sequence>MCKDAKILLVISALFTFAMGLSNVFVNIYFWRETGNFIVIVLYNLTHYITTPIAFVFGGILAKRKNSMWSLRIGLMLYAIFYVLVLILGSKGSLYIYMLGLLYGLASGFYWLAYNTLSFDYTCINNRDTFNGYNGCCGGITAAIAPITAAYIISRFTSLRGYTIVFTITLVVFVLLMITSYMIKCKNYGSKVDIKMVFSKINDQWSIILKATVLWGFRDVIIVFVINILIIQTTGSELSLGKLTLLSSLISSGSFVLVQRVIKPQKRKLSTYLGTVGIFIAVWGIAYKMAFSTLVIYIIMDALFLPFFTIQLSSSTFNVIDKTNEENMRIEYMISKDLALNGGRIVSSLILLLLLSIFKSLSVIKIYLLFIAAVPLFSAYYLRKVLE</sequence>
<dbReference type="PANTHER" id="PTHR23526">
    <property type="entry name" value="INTEGRAL MEMBRANE TRANSPORT PROTEIN-RELATED"/>
    <property type="match status" value="1"/>
</dbReference>
<dbReference type="RefSeq" id="WP_264851202.1">
    <property type="nucleotide sequence ID" value="NZ_BRXR01000001.1"/>
</dbReference>
<keyword evidence="2" id="KW-1133">Transmembrane helix</keyword>
<dbReference type="Pfam" id="PF07690">
    <property type="entry name" value="MFS_1"/>
    <property type="match status" value="1"/>
</dbReference>
<feature type="transmembrane region" description="Helical" evidence="2">
    <location>
        <begin position="338"/>
        <end position="358"/>
    </location>
</feature>
<feature type="transmembrane region" description="Helical" evidence="2">
    <location>
        <begin position="159"/>
        <end position="183"/>
    </location>
</feature>
<dbReference type="EMBL" id="BRXR01000001">
    <property type="protein sequence ID" value="GLC31881.1"/>
    <property type="molecule type" value="Genomic_DNA"/>
</dbReference>
<dbReference type="InterPro" id="IPR036259">
    <property type="entry name" value="MFS_trans_sf"/>
</dbReference>